<proteinExistence type="predicted"/>
<dbReference type="EMBL" id="JXAL01000024">
    <property type="protein sequence ID" value="KIL34996.1"/>
    <property type="molecule type" value="Genomic_DNA"/>
</dbReference>
<evidence type="ECO:0000313" key="2">
    <source>
        <dbReference type="EMBL" id="KIL34996.1"/>
    </source>
</evidence>
<evidence type="ECO:0000313" key="3">
    <source>
        <dbReference type="Proteomes" id="UP000054526"/>
    </source>
</evidence>
<protein>
    <submittedName>
        <fullName evidence="2">Uncharacterized protein</fullName>
    </submittedName>
</protein>
<feature type="transmembrane region" description="Helical" evidence="1">
    <location>
        <begin position="6"/>
        <end position="25"/>
    </location>
</feature>
<keyword evidence="1" id="KW-0472">Membrane</keyword>
<organism evidence="2 3">
    <name type="scientific">Cohnella kolymensis</name>
    <dbReference type="NCBI Taxonomy" id="1590652"/>
    <lineage>
        <taxon>Bacteria</taxon>
        <taxon>Bacillati</taxon>
        <taxon>Bacillota</taxon>
        <taxon>Bacilli</taxon>
        <taxon>Bacillales</taxon>
        <taxon>Paenibacillaceae</taxon>
        <taxon>Cohnella</taxon>
    </lineage>
</organism>
<keyword evidence="3" id="KW-1185">Reference proteome</keyword>
<gene>
    <name evidence="2" type="ORF">SD71_15040</name>
</gene>
<accession>A0ABR5A1R6</accession>
<name>A0ABR5A1R6_9BACL</name>
<dbReference type="Proteomes" id="UP000054526">
    <property type="component" value="Unassembled WGS sequence"/>
</dbReference>
<feature type="transmembrane region" description="Helical" evidence="1">
    <location>
        <begin position="32"/>
        <end position="57"/>
    </location>
</feature>
<keyword evidence="1" id="KW-0812">Transmembrane</keyword>
<sequence length="63" mass="7266">MIDKVFKWIFIYAVLTVGILMLLAFNGADIYFILLFLLLLNIIALLTMAGLFASYLYEKENEN</sequence>
<evidence type="ECO:0000256" key="1">
    <source>
        <dbReference type="SAM" id="Phobius"/>
    </source>
</evidence>
<keyword evidence="1" id="KW-1133">Transmembrane helix</keyword>
<reference evidence="2 3" key="1">
    <citation type="submission" date="2014-12" db="EMBL/GenBank/DDBJ databases">
        <title>Draft genome sequence of Cohnella kolymensis strain B-2846.</title>
        <authorList>
            <person name="Karlyshev A.V."/>
            <person name="Kudryashova E.B."/>
        </authorList>
    </citation>
    <scope>NUCLEOTIDE SEQUENCE [LARGE SCALE GENOMIC DNA]</scope>
    <source>
        <strain evidence="2 3">VKM B-2846</strain>
    </source>
</reference>
<comment type="caution">
    <text evidence="2">The sequence shown here is derived from an EMBL/GenBank/DDBJ whole genome shotgun (WGS) entry which is preliminary data.</text>
</comment>